<dbReference type="Pfam" id="PF20151">
    <property type="entry name" value="DUF6533"/>
    <property type="match status" value="1"/>
</dbReference>
<dbReference type="EMBL" id="KV722706">
    <property type="protein sequence ID" value="OCH84210.1"/>
    <property type="molecule type" value="Genomic_DNA"/>
</dbReference>
<feature type="domain" description="DUF6533" evidence="2">
    <location>
        <begin position="19"/>
        <end position="65"/>
    </location>
</feature>
<proteinExistence type="predicted"/>
<evidence type="ECO:0000259" key="2">
    <source>
        <dbReference type="Pfam" id="PF20151"/>
    </source>
</evidence>
<evidence type="ECO:0000313" key="3">
    <source>
        <dbReference type="EMBL" id="OCH84210.1"/>
    </source>
</evidence>
<feature type="transmembrane region" description="Helical" evidence="1">
    <location>
        <begin position="20"/>
        <end position="36"/>
    </location>
</feature>
<feature type="transmembrane region" description="Helical" evidence="1">
    <location>
        <begin position="159"/>
        <end position="179"/>
    </location>
</feature>
<dbReference type="InterPro" id="IPR045340">
    <property type="entry name" value="DUF6533"/>
</dbReference>
<evidence type="ECO:0000313" key="4">
    <source>
        <dbReference type="Proteomes" id="UP000250043"/>
    </source>
</evidence>
<dbReference type="OrthoDB" id="3261349at2759"/>
<protein>
    <recommendedName>
        <fullName evidence="2">DUF6533 domain-containing protein</fullName>
    </recommendedName>
</protein>
<feature type="transmembrane region" description="Helical" evidence="1">
    <location>
        <begin position="185"/>
        <end position="203"/>
    </location>
</feature>
<reference evidence="3 4" key="1">
    <citation type="submission" date="2016-07" db="EMBL/GenBank/DDBJ databases">
        <title>Draft genome of the white-rot fungus Obba rivulosa 3A-2.</title>
        <authorList>
            <consortium name="DOE Joint Genome Institute"/>
            <person name="Miettinen O."/>
            <person name="Riley R."/>
            <person name="Acob R."/>
            <person name="Barry K."/>
            <person name="Cullen D."/>
            <person name="De Vries R."/>
            <person name="Hainaut M."/>
            <person name="Hatakka A."/>
            <person name="Henrissat B."/>
            <person name="Hilden K."/>
            <person name="Kuo R."/>
            <person name="Labutti K."/>
            <person name="Lipzen A."/>
            <person name="Makela M.R."/>
            <person name="Sandor L."/>
            <person name="Spatafora J.W."/>
            <person name="Grigoriev I.V."/>
            <person name="Hibbett D.S."/>
        </authorList>
    </citation>
    <scope>NUCLEOTIDE SEQUENCE [LARGE SCALE GENOMIC DNA]</scope>
    <source>
        <strain evidence="3 4">3A-2</strain>
    </source>
</reference>
<keyword evidence="4" id="KW-1185">Reference proteome</keyword>
<accession>A0A8E2AS46</accession>
<sequence length="235" mass="26058">MPTYTLNVSFLQGVQANRYSALAGFVVLYYDYCLTFHDEVERFWKGFAFSWGSALFFINRYFSLLGPIPAIVEYFGSPSAAWSVTSSKDVTEDVIPSLQNWPICALYLTDQQANHSAIAWGCMMAFDTLVFILTVNKTISSHNTWKGSLFHVMLRDGSIYYGIMALTNVANIITFLVVAPSAKGLYTITANVTASIIISRLMLNLRTQVRQMSPPVLPISLGIAVETDSQTICSA</sequence>
<dbReference type="AlphaFoldDB" id="A0A8E2AS46"/>
<organism evidence="3 4">
    <name type="scientific">Obba rivulosa</name>
    <dbReference type="NCBI Taxonomy" id="1052685"/>
    <lineage>
        <taxon>Eukaryota</taxon>
        <taxon>Fungi</taxon>
        <taxon>Dikarya</taxon>
        <taxon>Basidiomycota</taxon>
        <taxon>Agaricomycotina</taxon>
        <taxon>Agaricomycetes</taxon>
        <taxon>Polyporales</taxon>
        <taxon>Gelatoporiaceae</taxon>
        <taxon>Obba</taxon>
    </lineage>
</organism>
<feature type="transmembrane region" description="Helical" evidence="1">
    <location>
        <begin position="43"/>
        <end position="62"/>
    </location>
</feature>
<name>A0A8E2AS46_9APHY</name>
<gene>
    <name evidence="3" type="ORF">OBBRIDRAFT_839875</name>
</gene>
<feature type="transmembrane region" description="Helical" evidence="1">
    <location>
        <begin position="117"/>
        <end position="139"/>
    </location>
</feature>
<evidence type="ECO:0000256" key="1">
    <source>
        <dbReference type="SAM" id="Phobius"/>
    </source>
</evidence>
<dbReference type="Proteomes" id="UP000250043">
    <property type="component" value="Unassembled WGS sequence"/>
</dbReference>
<keyword evidence="1" id="KW-1133">Transmembrane helix</keyword>
<keyword evidence="1" id="KW-0472">Membrane</keyword>
<keyword evidence="1" id="KW-0812">Transmembrane</keyword>